<organism evidence="1 2">
    <name type="scientific">Romanomermis culicivorax</name>
    <name type="common">Nematode worm</name>
    <dbReference type="NCBI Taxonomy" id="13658"/>
    <lineage>
        <taxon>Eukaryota</taxon>
        <taxon>Metazoa</taxon>
        <taxon>Ecdysozoa</taxon>
        <taxon>Nematoda</taxon>
        <taxon>Enoplea</taxon>
        <taxon>Dorylaimia</taxon>
        <taxon>Mermithida</taxon>
        <taxon>Mermithoidea</taxon>
        <taxon>Mermithidae</taxon>
        <taxon>Romanomermis</taxon>
    </lineage>
</organism>
<reference evidence="2" key="1">
    <citation type="submission" date="2022-11" db="UniProtKB">
        <authorList>
            <consortium name="WormBaseParasite"/>
        </authorList>
    </citation>
    <scope>IDENTIFICATION</scope>
</reference>
<evidence type="ECO:0000313" key="1">
    <source>
        <dbReference type="Proteomes" id="UP000887565"/>
    </source>
</evidence>
<dbReference type="WBParaSite" id="nRc.2.0.1.t17709-RA">
    <property type="protein sequence ID" value="nRc.2.0.1.t17709-RA"/>
    <property type="gene ID" value="nRc.2.0.1.g17709"/>
</dbReference>
<dbReference type="Proteomes" id="UP000887565">
    <property type="component" value="Unplaced"/>
</dbReference>
<protein>
    <submittedName>
        <fullName evidence="2">Uncharacterized protein</fullName>
    </submittedName>
</protein>
<keyword evidence="1" id="KW-1185">Reference proteome</keyword>
<proteinExistence type="predicted"/>
<sequence>MYDFEAPNFLVVRSRMMIKWSTISIPLQHTIDETFWDAFVFEMGKEFAQSTLVQARLSWSQGKTVGGGEGTASVIKDVPMAIDLPSWSSPRFFLVDGNTLCFLATDCILVFMIV</sequence>
<accession>A0A915IU37</accession>
<evidence type="ECO:0000313" key="2">
    <source>
        <dbReference type="WBParaSite" id="nRc.2.0.1.t17709-RA"/>
    </source>
</evidence>
<name>A0A915IU37_ROMCU</name>
<dbReference type="AlphaFoldDB" id="A0A915IU37"/>